<dbReference type="AlphaFoldDB" id="A0A378QCA5"/>
<proteinExistence type="predicted"/>
<evidence type="ECO:0000313" key="2">
    <source>
        <dbReference type="Proteomes" id="UP000255102"/>
    </source>
</evidence>
<organism evidence="1 2">
    <name type="scientific">Moraxella ovis</name>
    <dbReference type="NCBI Taxonomy" id="29433"/>
    <lineage>
        <taxon>Bacteria</taxon>
        <taxon>Pseudomonadati</taxon>
        <taxon>Pseudomonadota</taxon>
        <taxon>Gammaproteobacteria</taxon>
        <taxon>Moraxellales</taxon>
        <taxon>Moraxellaceae</taxon>
        <taxon>Moraxella</taxon>
    </lineage>
</organism>
<accession>A0A378QCA5</accession>
<evidence type="ECO:0000313" key="1">
    <source>
        <dbReference type="EMBL" id="STY98549.1"/>
    </source>
</evidence>
<dbReference type="RefSeq" id="WP_147285098.1">
    <property type="nucleotide sequence ID" value="NZ_UGPW01000002.1"/>
</dbReference>
<reference evidence="1 2" key="1">
    <citation type="submission" date="2018-06" db="EMBL/GenBank/DDBJ databases">
        <authorList>
            <consortium name="Pathogen Informatics"/>
            <person name="Doyle S."/>
        </authorList>
    </citation>
    <scope>NUCLEOTIDE SEQUENCE [LARGE SCALE GENOMIC DNA]</scope>
    <source>
        <strain evidence="1 2">NCTC11227</strain>
    </source>
</reference>
<name>A0A378QCA5_9GAMM</name>
<sequence length="73" mass="8485">MFDLTNDYSDDVSICFEILEKNNLLNEHQLNCEIFEKFSHFDLGHITQAGISIIFERMEISSKKPTTKIATMK</sequence>
<dbReference type="Proteomes" id="UP000255102">
    <property type="component" value="Unassembled WGS sequence"/>
</dbReference>
<protein>
    <submittedName>
        <fullName evidence="1">Uncharacterized protein</fullName>
    </submittedName>
</protein>
<dbReference type="EMBL" id="UGPW01000002">
    <property type="protein sequence ID" value="STY98549.1"/>
    <property type="molecule type" value="Genomic_DNA"/>
</dbReference>
<gene>
    <name evidence="1" type="ORF">NCTC11227_02225</name>
</gene>